<dbReference type="EMBL" id="QNSB01000001">
    <property type="protein sequence ID" value="RBP74355.1"/>
    <property type="molecule type" value="Genomic_DNA"/>
</dbReference>
<protein>
    <recommendedName>
        <fullName evidence="3">DUF559 domain-containing protein</fullName>
    </recommendedName>
</protein>
<dbReference type="RefSeq" id="WP_113902434.1">
    <property type="nucleotide sequence ID" value="NZ_QNSB01000001.1"/>
</dbReference>
<proteinExistence type="predicted"/>
<evidence type="ECO:0000313" key="1">
    <source>
        <dbReference type="EMBL" id="RBP74355.1"/>
    </source>
</evidence>
<dbReference type="AlphaFoldDB" id="A0A366IMR4"/>
<name>A0A366IMR4_9MICO</name>
<comment type="caution">
    <text evidence="1">The sequence shown here is derived from an EMBL/GenBank/DDBJ whole genome shotgun (WGS) entry which is preliminary data.</text>
</comment>
<gene>
    <name evidence="1" type="ORF">DFO65_10172</name>
</gene>
<dbReference type="Proteomes" id="UP000253509">
    <property type="component" value="Unassembled WGS sequence"/>
</dbReference>
<keyword evidence="2" id="KW-1185">Reference proteome</keyword>
<evidence type="ECO:0008006" key="3">
    <source>
        <dbReference type="Google" id="ProtNLM"/>
    </source>
</evidence>
<organism evidence="1 2">
    <name type="scientific">Brevibacterium celere</name>
    <dbReference type="NCBI Taxonomy" id="225845"/>
    <lineage>
        <taxon>Bacteria</taxon>
        <taxon>Bacillati</taxon>
        <taxon>Actinomycetota</taxon>
        <taxon>Actinomycetes</taxon>
        <taxon>Micrococcales</taxon>
        <taxon>Brevibacteriaceae</taxon>
        <taxon>Brevibacterium</taxon>
    </lineage>
</organism>
<accession>A0A366IMR4</accession>
<sequence length="360" mass="40686">MSEEILRRYNVVSYGDLRSEGLSTAEISRAKRCCLMNVCRGIYSIVAECPLPRHSRIRRLVDDHEWVEYVGSTSAEERLRDPRFQQHLARLAVIHYPRYRSGDVAFGVSAALLSELPLFDAELRRITVAHPRASTMTSEVRRLRRVTPDEDQTVIHGVRTAGPVRAGLELISWQGPPAGLAALDLALRMAVIATTGDTRLGSSNPRRMLTIGREIVGSEFVPAALRLKRGRQMALRILDMVSPLSESYAESRCSFNLHQSGLHDFVQQWNVVHDGALLTRLDFLHRETMTALAVDGVGKYADAGPNRMKRESYQHNTLLSMGFRVVHFTFPEVMNRKAFELKLFEQVPELLAFRRAPLLK</sequence>
<evidence type="ECO:0000313" key="2">
    <source>
        <dbReference type="Proteomes" id="UP000253509"/>
    </source>
</evidence>
<reference evidence="1 2" key="1">
    <citation type="submission" date="2018-06" db="EMBL/GenBank/DDBJ databases">
        <title>Freshwater and sediment microbial communities from various areas in North America, analyzing microbe dynamics in response to fracking.</title>
        <authorList>
            <person name="Lamendella R."/>
        </authorList>
    </citation>
    <scope>NUCLEOTIDE SEQUENCE [LARGE SCALE GENOMIC DNA]</scope>
    <source>
        <strain evidence="1 2">3b_TX</strain>
    </source>
</reference>